<dbReference type="EMBL" id="BMNK01000001">
    <property type="protein sequence ID" value="GGP02009.1"/>
    <property type="molecule type" value="Genomic_DNA"/>
</dbReference>
<dbReference type="Proteomes" id="UP000660745">
    <property type="component" value="Unassembled WGS sequence"/>
</dbReference>
<sequence length="483" mass="52478">MTWADLVQRYFTVAVTHHPGYALAWDEFAISPTPVAPATLSEAYRSMSDHVDQASDSADDHEVRLLRWCLDGCRFELDTALSWQRDPQFWVDRQCYGVLAQMAAGNLRDRPLPPAWVRAFLANLPGLFDSAMTNLDRQECGQVDLRRAVRHLAASRCLVRQVGDAAGGGCADEAARADAAIDGFSAWLSQAIGKGRSLRPMGARVWEAGLRASTGVECGPDELEHALRHQLDRSRREIARSRAPVSGPIPGSAAEISRLIARLPGIFAPRFGGGECLGTLRLAVSDDAVPGVTSASYQNAGSRGGGSAVVFVRPAVYAYRADLELDLAHECFPGHHWQHTAQVRGHHGHLLCLRHGNRAFVEGWGRWCEGLYAGLAQDPSVNARFHARMAKYCGQALAALLVHARDRPFGEVAENLTAMDACGSADAPSLVLHSYFDPWRATAPIAGYLALRTFAAERGEEEMEAMVAQHGAVDLLGRGLSEE</sequence>
<reference evidence="1" key="2">
    <citation type="submission" date="2020-09" db="EMBL/GenBank/DDBJ databases">
        <authorList>
            <person name="Sun Q."/>
            <person name="Zhou Y."/>
        </authorList>
    </citation>
    <scope>NUCLEOTIDE SEQUENCE</scope>
    <source>
        <strain evidence="1">CGMCC 4.7430</strain>
    </source>
</reference>
<reference evidence="1" key="1">
    <citation type="journal article" date="2014" name="Int. J. Syst. Evol. Microbiol.">
        <title>Complete genome sequence of Corynebacterium casei LMG S-19264T (=DSM 44701T), isolated from a smear-ripened cheese.</title>
        <authorList>
            <consortium name="US DOE Joint Genome Institute (JGI-PGF)"/>
            <person name="Walter F."/>
            <person name="Albersmeier A."/>
            <person name="Kalinowski J."/>
            <person name="Ruckert C."/>
        </authorList>
    </citation>
    <scope>NUCLEOTIDE SEQUENCE</scope>
    <source>
        <strain evidence="1">CGMCC 4.7430</strain>
    </source>
</reference>
<accession>A0A918E3F7</accession>
<dbReference type="RefSeq" id="WP_189137011.1">
    <property type="nucleotide sequence ID" value="NZ_BMNK01000001.1"/>
</dbReference>
<evidence type="ECO:0008006" key="3">
    <source>
        <dbReference type="Google" id="ProtNLM"/>
    </source>
</evidence>
<proteinExistence type="predicted"/>
<dbReference type="AlphaFoldDB" id="A0A918E3F7"/>
<comment type="caution">
    <text evidence="1">The sequence shown here is derived from an EMBL/GenBank/DDBJ whole genome shotgun (WGS) entry which is preliminary data.</text>
</comment>
<evidence type="ECO:0000313" key="1">
    <source>
        <dbReference type="EMBL" id="GGP02009.1"/>
    </source>
</evidence>
<organism evidence="1 2">
    <name type="scientific">Nonomuraea glycinis</name>
    <dbReference type="NCBI Taxonomy" id="2047744"/>
    <lineage>
        <taxon>Bacteria</taxon>
        <taxon>Bacillati</taxon>
        <taxon>Actinomycetota</taxon>
        <taxon>Actinomycetes</taxon>
        <taxon>Streptosporangiales</taxon>
        <taxon>Streptosporangiaceae</taxon>
        <taxon>Nonomuraea</taxon>
    </lineage>
</organism>
<keyword evidence="2" id="KW-1185">Reference proteome</keyword>
<evidence type="ECO:0000313" key="2">
    <source>
        <dbReference type="Proteomes" id="UP000660745"/>
    </source>
</evidence>
<protein>
    <recommendedName>
        <fullName evidence="3">DUF885 domain-containing protein</fullName>
    </recommendedName>
</protein>
<name>A0A918E3F7_9ACTN</name>
<gene>
    <name evidence="1" type="ORF">GCM10012278_07530</name>
</gene>